<dbReference type="InterPro" id="IPR011006">
    <property type="entry name" value="CheY-like_superfamily"/>
</dbReference>
<dbReference type="InterPro" id="IPR050595">
    <property type="entry name" value="Bact_response_regulator"/>
</dbReference>
<evidence type="ECO:0000259" key="4">
    <source>
        <dbReference type="PROSITE" id="PS51833"/>
    </source>
</evidence>
<name>A0A1I5V199_9PSED</name>
<gene>
    <name evidence="5" type="ORF">SAMN05216190_12837</name>
</gene>
<dbReference type="GO" id="GO:0000160">
    <property type="term" value="P:phosphorelay signal transduction system"/>
    <property type="evidence" value="ECO:0007669"/>
    <property type="project" value="InterPro"/>
</dbReference>
<dbReference type="SUPFAM" id="SSF109604">
    <property type="entry name" value="HD-domain/PDEase-like"/>
    <property type="match status" value="1"/>
</dbReference>
<dbReference type="PROSITE" id="PS51833">
    <property type="entry name" value="HDOD"/>
    <property type="match status" value="1"/>
</dbReference>
<evidence type="ECO:0000256" key="1">
    <source>
        <dbReference type="ARBA" id="ARBA00022553"/>
    </source>
</evidence>
<dbReference type="CDD" id="cd00156">
    <property type="entry name" value="REC"/>
    <property type="match status" value="1"/>
</dbReference>
<dbReference type="Gene3D" id="1.10.3210.10">
    <property type="entry name" value="Hypothetical protein af1432"/>
    <property type="match status" value="1"/>
</dbReference>
<reference evidence="6" key="1">
    <citation type="submission" date="2016-10" db="EMBL/GenBank/DDBJ databases">
        <authorList>
            <person name="Varghese N."/>
            <person name="Submissions S."/>
        </authorList>
    </citation>
    <scope>NUCLEOTIDE SEQUENCE [LARGE SCALE GENOMIC DNA]</scope>
    <source>
        <strain evidence="6">DSM 17834</strain>
    </source>
</reference>
<dbReference type="InterPro" id="IPR013976">
    <property type="entry name" value="HDOD"/>
</dbReference>
<keyword evidence="6" id="KW-1185">Reference proteome</keyword>
<dbReference type="Pfam" id="PF08668">
    <property type="entry name" value="HDOD"/>
    <property type="match status" value="1"/>
</dbReference>
<dbReference type="Gene3D" id="3.40.50.2300">
    <property type="match status" value="1"/>
</dbReference>
<dbReference type="InterPro" id="IPR001789">
    <property type="entry name" value="Sig_transdc_resp-reg_receiver"/>
</dbReference>
<dbReference type="Pfam" id="PF00072">
    <property type="entry name" value="Response_reg"/>
    <property type="match status" value="1"/>
</dbReference>
<dbReference type="RefSeq" id="WP_090503820.1">
    <property type="nucleotide sequence ID" value="NZ_FOWX01000028.1"/>
</dbReference>
<dbReference type="PANTHER" id="PTHR44591">
    <property type="entry name" value="STRESS RESPONSE REGULATOR PROTEIN 1"/>
    <property type="match status" value="1"/>
</dbReference>
<dbReference type="SMART" id="SM00448">
    <property type="entry name" value="REC"/>
    <property type="match status" value="1"/>
</dbReference>
<dbReference type="PROSITE" id="PS50110">
    <property type="entry name" value="RESPONSE_REGULATORY"/>
    <property type="match status" value="1"/>
</dbReference>
<evidence type="ECO:0000313" key="5">
    <source>
        <dbReference type="EMBL" id="SFQ01182.1"/>
    </source>
</evidence>
<evidence type="ECO:0000313" key="6">
    <source>
        <dbReference type="Proteomes" id="UP000198784"/>
    </source>
</evidence>
<feature type="domain" description="HDOD" evidence="4">
    <location>
        <begin position="150"/>
        <end position="339"/>
    </location>
</feature>
<evidence type="ECO:0000259" key="3">
    <source>
        <dbReference type="PROSITE" id="PS50110"/>
    </source>
</evidence>
<organism evidence="5 6">
    <name type="scientific">Pseudomonas borbori</name>
    <dbReference type="NCBI Taxonomy" id="289003"/>
    <lineage>
        <taxon>Bacteria</taxon>
        <taxon>Pseudomonadati</taxon>
        <taxon>Pseudomonadota</taxon>
        <taxon>Gammaproteobacteria</taxon>
        <taxon>Pseudomonadales</taxon>
        <taxon>Pseudomonadaceae</taxon>
        <taxon>Pseudomonas</taxon>
    </lineage>
</organism>
<proteinExistence type="predicted"/>
<feature type="modified residue" description="4-aspartylphosphate" evidence="2">
    <location>
        <position position="53"/>
    </location>
</feature>
<sequence>MRVLILEDDHWIADLLKQIVLSLRPHAEVACLGSVAEALADWQRQPSDLLISDWNLPDGEGTRLLKQVRQQNREVPLVMITGRTDRSSVVEVRALGINAFISKPFQASRVAASLDQLLPAAEAQKHAACAVDDEDFMAHLEKLPASELDLPLSQGIRDRLLQSFKGEQLSLRELAEDWRHDPALNARLLTVANSSAYKGAGRPCISLLEALHKLGAATSLNLAMGLALRQSAALDSPLLRQLAEVHLDASERLAETSMALARQCSLDPAPFHSAALLHRMGELCVLYLAQAWEKRGHNLGEAQVAQALGQFSSPFAIAIKARWQLPMALRELIGACYALPNNSIKRAAVLMRLAACEQDASVDSNAQARLRRLAGLA</sequence>
<dbReference type="Proteomes" id="UP000198784">
    <property type="component" value="Unassembled WGS sequence"/>
</dbReference>
<feature type="domain" description="Response regulatory" evidence="3">
    <location>
        <begin position="2"/>
        <end position="118"/>
    </location>
</feature>
<evidence type="ECO:0000256" key="2">
    <source>
        <dbReference type="PROSITE-ProRule" id="PRU00169"/>
    </source>
</evidence>
<dbReference type="SUPFAM" id="SSF52172">
    <property type="entry name" value="CheY-like"/>
    <property type="match status" value="1"/>
</dbReference>
<dbReference type="AlphaFoldDB" id="A0A1I5V199"/>
<accession>A0A1I5V199</accession>
<dbReference type="OrthoDB" id="2085719at2"/>
<keyword evidence="1 2" id="KW-0597">Phosphoprotein</keyword>
<dbReference type="STRING" id="289003.SAMN05216190_12837"/>
<dbReference type="PANTHER" id="PTHR44591:SF3">
    <property type="entry name" value="RESPONSE REGULATORY DOMAIN-CONTAINING PROTEIN"/>
    <property type="match status" value="1"/>
</dbReference>
<protein>
    <submittedName>
        <fullName evidence="5">Response regulator of citrate/malate metabolism</fullName>
    </submittedName>
</protein>
<dbReference type="EMBL" id="FOWX01000028">
    <property type="protein sequence ID" value="SFQ01182.1"/>
    <property type="molecule type" value="Genomic_DNA"/>
</dbReference>